<proteinExistence type="predicted"/>
<keyword evidence="2" id="KW-1133">Transmembrane helix</keyword>
<dbReference type="HOGENOM" id="CLU_2552795_0_0_7"/>
<reference evidence="4" key="1">
    <citation type="journal article" date="2015" name="Genome Announc.">
        <title>High-Quality Draft Genome Sequence of Desulfovibrio carbinoliphilus FW-101-2B, an Organic Acid-Oxidizing Sulfate-Reducing Bacterium Isolated from Uranium(VI)-Contaminated Groundwater.</title>
        <authorList>
            <person name="Ramsay B.D."/>
            <person name="Hwang C."/>
            <person name="Woo H.L."/>
            <person name="Carroll S.L."/>
            <person name="Lucas S."/>
            <person name="Han J."/>
            <person name="Lapidus A.L."/>
            <person name="Cheng J.F."/>
            <person name="Goodwin L.A."/>
            <person name="Pitluck S."/>
            <person name="Peters L."/>
            <person name="Chertkov O."/>
            <person name="Held B."/>
            <person name="Detter J.C."/>
            <person name="Han C.S."/>
            <person name="Tapia R."/>
            <person name="Land M.L."/>
            <person name="Hauser L.J."/>
            <person name="Kyrpides N.C."/>
            <person name="Ivanova N.N."/>
            <person name="Mikhailova N."/>
            <person name="Pagani I."/>
            <person name="Woyke T."/>
            <person name="Arkin A.P."/>
            <person name="Dehal P."/>
            <person name="Chivian D."/>
            <person name="Criddle C.S."/>
            <person name="Wu W."/>
            <person name="Chakraborty R."/>
            <person name="Hazen T.C."/>
            <person name="Fields M.W."/>
        </authorList>
    </citation>
    <scope>NUCLEOTIDE SEQUENCE [LARGE SCALE GENOMIC DNA]</scope>
    <source>
        <strain evidence="4">FW-101-2B</strain>
    </source>
</reference>
<evidence type="ECO:0000256" key="2">
    <source>
        <dbReference type="SAM" id="Phobius"/>
    </source>
</evidence>
<evidence type="ECO:0000313" key="3">
    <source>
        <dbReference type="EMBL" id="EHJ49489.1"/>
    </source>
</evidence>
<evidence type="ECO:0000256" key="1">
    <source>
        <dbReference type="SAM" id="MobiDB-lite"/>
    </source>
</evidence>
<dbReference type="OrthoDB" id="241547at68525"/>
<accession>G7QC43</accession>
<dbReference type="EMBL" id="CM001368">
    <property type="protein sequence ID" value="EHJ49489.1"/>
    <property type="molecule type" value="Genomic_DNA"/>
</dbReference>
<feature type="transmembrane region" description="Helical" evidence="2">
    <location>
        <begin position="6"/>
        <end position="23"/>
    </location>
</feature>
<keyword evidence="4" id="KW-1185">Reference proteome</keyword>
<organism evidence="3 4">
    <name type="scientific">Solidesulfovibrio carbinoliphilus subsp. oakridgensis</name>
    <dbReference type="NCBI Taxonomy" id="694327"/>
    <lineage>
        <taxon>Bacteria</taxon>
        <taxon>Pseudomonadati</taxon>
        <taxon>Thermodesulfobacteriota</taxon>
        <taxon>Desulfovibrionia</taxon>
        <taxon>Desulfovibrionales</taxon>
        <taxon>Desulfovibrionaceae</taxon>
        <taxon>Solidesulfovibrio</taxon>
    </lineage>
</organism>
<gene>
    <name evidence="3" type="ORF">DFW101_3493</name>
</gene>
<protein>
    <submittedName>
        <fullName evidence="3">Uncharacterized protein</fullName>
    </submittedName>
</protein>
<dbReference type="AlphaFoldDB" id="G7QC43"/>
<evidence type="ECO:0000313" key="4">
    <source>
        <dbReference type="Proteomes" id="UP000004662"/>
    </source>
</evidence>
<dbReference type="Proteomes" id="UP000004662">
    <property type="component" value="Chromosome"/>
</dbReference>
<name>G7QC43_9BACT</name>
<keyword evidence="2" id="KW-0812">Transmembrane</keyword>
<sequence length="82" mass="9441">MFGIGIVELSIVFGVLLLIFLLLREFNCWYFKINEHIQDQWKQLVVLRKILAILEKQEARASQEAPTVAEPTEETAKAEPGR</sequence>
<dbReference type="RefSeq" id="WP_009182813.1">
    <property type="nucleotide sequence ID" value="NZ_CM001368.1"/>
</dbReference>
<keyword evidence="2" id="KW-0472">Membrane</keyword>
<feature type="region of interest" description="Disordered" evidence="1">
    <location>
        <begin position="58"/>
        <end position="82"/>
    </location>
</feature>